<feature type="compositionally biased region" description="Polar residues" evidence="7">
    <location>
        <begin position="290"/>
        <end position="312"/>
    </location>
</feature>
<evidence type="ECO:0000256" key="1">
    <source>
        <dbReference type="ARBA" id="ARBA00004141"/>
    </source>
</evidence>
<dbReference type="EMBL" id="CAJOAX010005687">
    <property type="protein sequence ID" value="CAF3956827.1"/>
    <property type="molecule type" value="Genomic_DNA"/>
</dbReference>
<feature type="region of interest" description="Disordered" evidence="7">
    <location>
        <begin position="286"/>
        <end position="315"/>
    </location>
</feature>
<organism evidence="11 13">
    <name type="scientific">Rotaria sordida</name>
    <dbReference type="NCBI Taxonomy" id="392033"/>
    <lineage>
        <taxon>Eukaryota</taxon>
        <taxon>Metazoa</taxon>
        <taxon>Spiralia</taxon>
        <taxon>Gnathifera</taxon>
        <taxon>Rotifera</taxon>
        <taxon>Eurotatoria</taxon>
        <taxon>Bdelloidea</taxon>
        <taxon>Philodinida</taxon>
        <taxon>Philodinidae</taxon>
        <taxon>Rotaria</taxon>
    </lineage>
</organism>
<evidence type="ECO:0000256" key="4">
    <source>
        <dbReference type="ARBA" id="ARBA00022840"/>
    </source>
</evidence>
<feature type="domain" description="ABC transporter" evidence="9">
    <location>
        <begin position="32"/>
        <end position="266"/>
    </location>
</feature>
<keyword evidence="2 8" id="KW-0812">Transmembrane</keyword>
<name>A0A814BJC5_9BILA</name>
<dbReference type="Proteomes" id="UP000663823">
    <property type="component" value="Unassembled WGS sequence"/>
</dbReference>
<keyword evidence="5 8" id="KW-1133">Transmembrane helix</keyword>
<sequence>MSDELNQLSNTDPGNQALLTTQSQNGSRNLAVCVENAWKNYGSWWKSMTALHNVTLHVPTGVIYGLLGPSGCGKTTLLRCIVGRLQLNRGEAIVLGQRPGSRGHQVPGRAVGYMPQDTALYKDFSISEMLHYFGHLHNMNRSSILSREEFLLSFLDLPSRGKKIVQLSGGQQRRVSLACALLQQPQLLLLDEPTVGLDPLLRKKIWDHLIHISKTSQTTIIITTHYIEEARQADRVGLMRSGRMLAEDEPSRLLIKYNLTSLESVFLHLCVEDQKNVLRNSTHSIDEDGLTNSATNPDNENVPSLDVTTGETPHSEIRRKELVKNPVLRARRAAVDCCICPHMHKIYALMVKDLTVIKRNIGFLVFQFLIPLIQISLFCLCIGRDPQHIPIALYNSEAINGFPTGNLSLQLLNKINPEQIHFTSFNDLNQAIAAVRQGDYWGVAAIRRNFSEGIRNKLISLKTDPITLNASSIHLYLDMTNQQVSFVMQNVILNSTQLFLKDLLSSHKVDPALADPPVIIENPIYGAKVQRFLNFAAPGMMISIIFFLAIGLTALIFVVEKKEGLLERSWIAGVTTVEVMLAHIIVKFFIQFIQIILMVFFADVIFQVTIQGPVLLAMALIFIQGICGMSYGLFISAICEQEVEVMEVALGSVFPILLSSGVIWPLEGMPPIMRFLSNFTPLTHVVDAMRCIVSRAWTLVYFKVWFGFVISGAWSCGFFTLAAILFALRK</sequence>
<dbReference type="PANTHER" id="PTHR43038:SF3">
    <property type="entry name" value="ABC TRANSPORTER G FAMILY MEMBER 20 ISOFORM X1"/>
    <property type="match status" value="1"/>
</dbReference>
<evidence type="ECO:0000256" key="3">
    <source>
        <dbReference type="ARBA" id="ARBA00022741"/>
    </source>
</evidence>
<dbReference type="InterPro" id="IPR003439">
    <property type="entry name" value="ABC_transporter-like_ATP-bd"/>
</dbReference>
<evidence type="ECO:0000256" key="8">
    <source>
        <dbReference type="SAM" id="Phobius"/>
    </source>
</evidence>
<dbReference type="PANTHER" id="PTHR43038">
    <property type="entry name" value="ATP-BINDING CASSETTE, SUB-FAMILY H, MEMBER 1"/>
    <property type="match status" value="1"/>
</dbReference>
<dbReference type="CDD" id="cd03230">
    <property type="entry name" value="ABC_DR_subfamily_A"/>
    <property type="match status" value="1"/>
</dbReference>
<dbReference type="Pfam" id="PF00005">
    <property type="entry name" value="ABC_tran"/>
    <property type="match status" value="1"/>
</dbReference>
<dbReference type="OrthoDB" id="10255969at2759"/>
<evidence type="ECO:0000256" key="6">
    <source>
        <dbReference type="ARBA" id="ARBA00023136"/>
    </source>
</evidence>
<dbReference type="InterPro" id="IPR027417">
    <property type="entry name" value="P-loop_NTPase"/>
</dbReference>
<evidence type="ECO:0000313" key="13">
    <source>
        <dbReference type="Proteomes" id="UP000663882"/>
    </source>
</evidence>
<feature type="transmembrane region" description="Helical" evidence="8">
    <location>
        <begin position="648"/>
        <end position="666"/>
    </location>
</feature>
<dbReference type="EMBL" id="CAJNOO010000393">
    <property type="protein sequence ID" value="CAF0930117.1"/>
    <property type="molecule type" value="Genomic_DNA"/>
</dbReference>
<evidence type="ECO:0000256" key="5">
    <source>
        <dbReference type="ARBA" id="ARBA00022989"/>
    </source>
</evidence>
<dbReference type="PRINTS" id="PR00164">
    <property type="entry name" value="ABC2TRNSPORT"/>
</dbReference>
<dbReference type="GO" id="GO:0016887">
    <property type="term" value="F:ATP hydrolysis activity"/>
    <property type="evidence" value="ECO:0007669"/>
    <property type="project" value="InterPro"/>
</dbReference>
<accession>A0A814BJC5</accession>
<feature type="transmembrane region" description="Helical" evidence="8">
    <location>
        <begin position="535"/>
        <end position="559"/>
    </location>
</feature>
<evidence type="ECO:0000313" key="11">
    <source>
        <dbReference type="EMBL" id="CAF0930117.1"/>
    </source>
</evidence>
<dbReference type="Pfam" id="PF12698">
    <property type="entry name" value="ABC2_membrane_3"/>
    <property type="match status" value="1"/>
</dbReference>
<dbReference type="GO" id="GO:0043190">
    <property type="term" value="C:ATP-binding cassette (ABC) transporter complex"/>
    <property type="evidence" value="ECO:0007669"/>
    <property type="project" value="InterPro"/>
</dbReference>
<dbReference type="InterPro" id="IPR013525">
    <property type="entry name" value="ABC2_TM"/>
</dbReference>
<evidence type="ECO:0000313" key="12">
    <source>
        <dbReference type="EMBL" id="CAF3956827.1"/>
    </source>
</evidence>
<dbReference type="GO" id="GO:0140359">
    <property type="term" value="F:ABC-type transporter activity"/>
    <property type="evidence" value="ECO:0007669"/>
    <property type="project" value="InterPro"/>
</dbReference>
<dbReference type="Gene3D" id="3.40.50.300">
    <property type="entry name" value="P-loop containing nucleotide triphosphate hydrolases"/>
    <property type="match status" value="1"/>
</dbReference>
<dbReference type="GO" id="GO:0005524">
    <property type="term" value="F:ATP binding"/>
    <property type="evidence" value="ECO:0007669"/>
    <property type="project" value="UniProtKB-KW"/>
</dbReference>
<dbReference type="AlphaFoldDB" id="A0A814BJC5"/>
<gene>
    <name evidence="12" type="ORF">OTI717_LOCUS26686</name>
    <name evidence="11" type="ORF">RFH988_LOCUS10490</name>
</gene>
<proteinExistence type="predicted"/>
<feature type="transmembrane region" description="Helical" evidence="8">
    <location>
        <begin position="614"/>
        <end position="636"/>
    </location>
</feature>
<keyword evidence="6 8" id="KW-0472">Membrane</keyword>
<comment type="caution">
    <text evidence="11">The sequence shown here is derived from an EMBL/GenBank/DDBJ whole genome shotgun (WGS) entry which is preliminary data.</text>
</comment>
<dbReference type="InterPro" id="IPR003593">
    <property type="entry name" value="AAA+_ATPase"/>
</dbReference>
<evidence type="ECO:0000256" key="7">
    <source>
        <dbReference type="SAM" id="MobiDB-lite"/>
    </source>
</evidence>
<dbReference type="PROSITE" id="PS50893">
    <property type="entry name" value="ABC_TRANSPORTER_2"/>
    <property type="match status" value="1"/>
</dbReference>
<feature type="transmembrane region" description="Helical" evidence="8">
    <location>
        <begin position="580"/>
        <end position="602"/>
    </location>
</feature>
<dbReference type="SMART" id="SM00382">
    <property type="entry name" value="AAA"/>
    <property type="match status" value="1"/>
</dbReference>
<dbReference type="InterPro" id="IPR017871">
    <property type="entry name" value="ABC_transporter-like_CS"/>
</dbReference>
<feature type="transmembrane region" description="Helical" evidence="8">
    <location>
        <begin position="704"/>
        <end position="728"/>
    </location>
</feature>
<feature type="domain" description="ABC transmembrane type-2" evidence="10">
    <location>
        <begin position="485"/>
        <end position="729"/>
    </location>
</feature>
<keyword evidence="4" id="KW-0067">ATP-binding</keyword>
<keyword evidence="3" id="KW-0547">Nucleotide-binding</keyword>
<feature type="region of interest" description="Disordered" evidence="7">
    <location>
        <begin position="1"/>
        <end position="21"/>
    </location>
</feature>
<evidence type="ECO:0000259" key="9">
    <source>
        <dbReference type="PROSITE" id="PS50893"/>
    </source>
</evidence>
<evidence type="ECO:0000259" key="10">
    <source>
        <dbReference type="PROSITE" id="PS51012"/>
    </source>
</evidence>
<evidence type="ECO:0000256" key="2">
    <source>
        <dbReference type="ARBA" id="ARBA00022692"/>
    </source>
</evidence>
<protein>
    <submittedName>
        <fullName evidence="11">Uncharacterized protein</fullName>
    </submittedName>
</protein>
<dbReference type="SUPFAM" id="SSF52540">
    <property type="entry name" value="P-loop containing nucleoside triphosphate hydrolases"/>
    <property type="match status" value="1"/>
</dbReference>
<dbReference type="InterPro" id="IPR047817">
    <property type="entry name" value="ABC2_TM_bact-type"/>
</dbReference>
<reference evidence="11" key="1">
    <citation type="submission" date="2021-02" db="EMBL/GenBank/DDBJ databases">
        <authorList>
            <person name="Nowell W R."/>
        </authorList>
    </citation>
    <scope>NUCLEOTIDE SEQUENCE</scope>
</reference>
<dbReference type="PROSITE" id="PS00211">
    <property type="entry name" value="ABC_TRANSPORTER_1"/>
    <property type="match status" value="1"/>
</dbReference>
<dbReference type="InterPro" id="IPR000412">
    <property type="entry name" value="ABC_2_transport"/>
</dbReference>
<comment type="subcellular location">
    <subcellularLocation>
        <location evidence="1">Membrane</location>
        <topology evidence="1">Multi-pass membrane protein</topology>
    </subcellularLocation>
</comment>
<dbReference type="Proteomes" id="UP000663882">
    <property type="component" value="Unassembled WGS sequence"/>
</dbReference>
<dbReference type="PROSITE" id="PS51012">
    <property type="entry name" value="ABC_TM2"/>
    <property type="match status" value="1"/>
</dbReference>